<dbReference type="SUPFAM" id="SSF53335">
    <property type="entry name" value="S-adenosyl-L-methionine-dependent methyltransferases"/>
    <property type="match status" value="1"/>
</dbReference>
<dbReference type="InterPro" id="IPR029063">
    <property type="entry name" value="SAM-dependent_MTases_sf"/>
</dbReference>
<dbReference type="EMBL" id="BAFF01000005">
    <property type="protein sequence ID" value="GAB52185.1"/>
    <property type="molecule type" value="Genomic_DNA"/>
</dbReference>
<dbReference type="Gene3D" id="3.40.50.150">
    <property type="entry name" value="Vaccinia Virus protein VP39"/>
    <property type="match status" value="1"/>
</dbReference>
<evidence type="ECO:0000313" key="2">
    <source>
        <dbReference type="Proteomes" id="UP000010297"/>
    </source>
</evidence>
<accession>H5V2H7</accession>
<gene>
    <name evidence="1" type="ORF">EH105704_05_01910</name>
</gene>
<evidence type="ECO:0008006" key="3">
    <source>
        <dbReference type="Google" id="ProtNLM"/>
    </source>
</evidence>
<name>H5V2H7_ATLHE</name>
<reference evidence="1 2" key="1">
    <citation type="submission" date="2012-02" db="EMBL/GenBank/DDBJ databases">
        <title>Whole genome shotgun sequence of Escherichia hermannii NBRC 105704.</title>
        <authorList>
            <person name="Yoshida I."/>
            <person name="Hosoyama A."/>
            <person name="Tsuchikane K."/>
            <person name="Katsumata H."/>
            <person name="Yamazaki S."/>
            <person name="Fujita N."/>
        </authorList>
    </citation>
    <scope>NUCLEOTIDE SEQUENCE [LARGE SCALE GENOMIC DNA]</scope>
    <source>
        <strain evidence="1 2">NBRC 105704</strain>
    </source>
</reference>
<dbReference type="eggNOG" id="COG0500">
    <property type="taxonomic scope" value="Bacteria"/>
</dbReference>
<dbReference type="Proteomes" id="UP000010297">
    <property type="component" value="Unassembled WGS sequence"/>
</dbReference>
<proteinExistence type="predicted"/>
<evidence type="ECO:0000313" key="1">
    <source>
        <dbReference type="EMBL" id="GAB52185.1"/>
    </source>
</evidence>
<protein>
    <recommendedName>
        <fullName evidence="3">Methyltransferase</fullName>
    </recommendedName>
</protein>
<keyword evidence="2" id="KW-1185">Reference proteome</keyword>
<sequence length="83" mass="9066">MSEQLAGNILSIYQQHADTFTRERSQSLFEKPWLDKFIAQVGHQGRILDIGCRTGQPIAEYLAGPEAGFVTGAMHTIDGAFGA</sequence>
<dbReference type="AlphaFoldDB" id="H5V2H7"/>
<organism evidence="1 2">
    <name type="scientific">Atlantibacter hermannii NBRC 105704</name>
    <dbReference type="NCBI Taxonomy" id="1115512"/>
    <lineage>
        <taxon>Bacteria</taxon>
        <taxon>Pseudomonadati</taxon>
        <taxon>Pseudomonadota</taxon>
        <taxon>Gammaproteobacteria</taxon>
        <taxon>Enterobacterales</taxon>
        <taxon>Enterobacteriaceae</taxon>
        <taxon>Atlantibacter</taxon>
    </lineage>
</organism>
<comment type="caution">
    <text evidence="1">The sequence shown here is derived from an EMBL/GenBank/DDBJ whole genome shotgun (WGS) entry which is preliminary data.</text>
</comment>